<name>A0A1C3VQW9_9HYPH</name>
<dbReference type="InterPro" id="IPR011473">
    <property type="entry name" value="DUF1579"/>
</dbReference>
<evidence type="ECO:0000313" key="2">
    <source>
        <dbReference type="Proteomes" id="UP000199435"/>
    </source>
</evidence>
<dbReference type="RefSeq" id="WP_092849730.1">
    <property type="nucleotide sequence ID" value="NZ_FMAH01000016.1"/>
</dbReference>
<dbReference type="OrthoDB" id="7186376at2"/>
<proteinExistence type="predicted"/>
<dbReference type="Pfam" id="PF07617">
    <property type="entry name" value="DUF1579"/>
    <property type="match status" value="1"/>
</dbReference>
<evidence type="ECO:0008006" key="3">
    <source>
        <dbReference type="Google" id="ProtNLM"/>
    </source>
</evidence>
<dbReference type="Proteomes" id="UP000199435">
    <property type="component" value="Unassembled WGS sequence"/>
</dbReference>
<sequence length="163" mass="17809">MASSFAPTTAHLRLGAFAGAWEGEERVAASAWTKEGTATAQLTAECLFGGFFVEQRYVQTRDGSTSFEARNILGFDAADQAYKLYQFDTVGFVPASPASGEWIDDELVLTKVSPRGVQRTLFQFENEDCYRMGVTFSPTGSDTWQEVVSGVYRRVASASSNLS</sequence>
<organism evidence="1 2">
    <name type="scientific">Rhizobium miluonense</name>
    <dbReference type="NCBI Taxonomy" id="411945"/>
    <lineage>
        <taxon>Bacteria</taxon>
        <taxon>Pseudomonadati</taxon>
        <taxon>Pseudomonadota</taxon>
        <taxon>Alphaproteobacteria</taxon>
        <taxon>Hyphomicrobiales</taxon>
        <taxon>Rhizobiaceae</taxon>
        <taxon>Rhizobium/Agrobacterium group</taxon>
        <taxon>Rhizobium</taxon>
    </lineage>
</organism>
<evidence type="ECO:0000313" key="1">
    <source>
        <dbReference type="EMBL" id="SCB29975.1"/>
    </source>
</evidence>
<dbReference type="EMBL" id="FMAH01000016">
    <property type="protein sequence ID" value="SCB29975.1"/>
    <property type="molecule type" value="Genomic_DNA"/>
</dbReference>
<dbReference type="STRING" id="411945.GA0061102_101679"/>
<gene>
    <name evidence="1" type="ORF">GA0061102_101679</name>
</gene>
<accession>A0A1C3VQW9</accession>
<reference evidence="2" key="1">
    <citation type="submission" date="2016-08" db="EMBL/GenBank/DDBJ databases">
        <authorList>
            <person name="Varghese N."/>
            <person name="Submissions Spin"/>
        </authorList>
    </citation>
    <scope>NUCLEOTIDE SEQUENCE [LARGE SCALE GENOMIC DNA]</scope>
    <source>
        <strain evidence="2">HAMBI 2971</strain>
    </source>
</reference>
<keyword evidence="2" id="KW-1185">Reference proteome</keyword>
<dbReference type="AlphaFoldDB" id="A0A1C3VQW9"/>
<protein>
    <recommendedName>
        <fullName evidence="3">DUF1579 domain-containing protein</fullName>
    </recommendedName>
</protein>